<name>A0A2T1LQT9_9CHRO</name>
<feature type="domain" description="AAA+ ATPase" evidence="5">
    <location>
        <begin position="281"/>
        <end position="419"/>
    </location>
</feature>
<dbReference type="GO" id="GO:0005524">
    <property type="term" value="F:ATP binding"/>
    <property type="evidence" value="ECO:0007669"/>
    <property type="project" value="UniProtKB-KW"/>
</dbReference>
<dbReference type="EMBL" id="PXOH01000060">
    <property type="protein sequence ID" value="PSF30012.1"/>
    <property type="molecule type" value="Genomic_DNA"/>
</dbReference>
<dbReference type="InterPro" id="IPR003959">
    <property type="entry name" value="ATPase_AAA_core"/>
</dbReference>
<reference evidence="6 7" key="2">
    <citation type="submission" date="2018-03" db="EMBL/GenBank/DDBJ databases">
        <authorList>
            <person name="Keele B.F."/>
        </authorList>
    </citation>
    <scope>NUCLEOTIDE SEQUENCE [LARGE SCALE GENOMIC DNA]</scope>
    <source>
        <strain evidence="6 7">CCALA 016</strain>
    </source>
</reference>
<dbReference type="RefSeq" id="WP_106459455.1">
    <property type="nucleotide sequence ID" value="NZ_PXOH01000060.1"/>
</dbReference>
<dbReference type="SUPFAM" id="SSF52540">
    <property type="entry name" value="P-loop containing nucleoside triphosphate hydrolases"/>
    <property type="match status" value="1"/>
</dbReference>
<evidence type="ECO:0000313" key="6">
    <source>
        <dbReference type="EMBL" id="PSF30012.1"/>
    </source>
</evidence>
<protein>
    <recommendedName>
        <fullName evidence="4">Uncharacterized AAA domain-containing protein ycf46</fullName>
    </recommendedName>
</protein>
<reference evidence="6 7" key="1">
    <citation type="submission" date="2018-03" db="EMBL/GenBank/DDBJ databases">
        <title>The ancient ancestry and fast evolution of plastids.</title>
        <authorList>
            <person name="Moore K.R."/>
            <person name="Magnabosco C."/>
            <person name="Momper L."/>
            <person name="Gold D.A."/>
            <person name="Bosak T."/>
            <person name="Fournier G.P."/>
        </authorList>
    </citation>
    <scope>NUCLEOTIDE SEQUENCE [LARGE SCALE GENOMIC DNA]</scope>
    <source>
        <strain evidence="6 7">CCALA 016</strain>
    </source>
</reference>
<dbReference type="PANTHER" id="PTHR42960:SF1">
    <property type="entry name" value="YCF46 PROTEIN"/>
    <property type="match status" value="1"/>
</dbReference>
<evidence type="ECO:0000256" key="1">
    <source>
        <dbReference type="ARBA" id="ARBA00022741"/>
    </source>
</evidence>
<sequence>MNTSMIVNFFRAAIPVISLDSPAPEEQSVLEKICSDVADHPKIKAPVMAWTLADGMRSVTYHAESGISYAEVKGSNNPNHDPILSALSFIEQHQQSGIFVLIDLHPYLGSDPHRLDLAIMRKLKSLCFSLKATKKRIILLGQGITLCSDLSGLIYEQKVELPTSTEIRESFNFCFDDLKNLKFTVALDDEAVDRLVRSAQGLTFEEYWNGLRLATIANNGRLDITASDRIYQLKVEKLLKLNLELSPPPPVEIGGLAPLKTWIAQRTKLFNAAMTRTEIPSPKGLLLVGLPGTGKSLVAKTIGSWWNVPILKLDIGSLMNSLVGESEANMRHLLSTAEAVAPCILLLDEIDKAFASAGSGSVSTDSGVMMRMFGTFLTWMADKVAPVFVVATANDISALPPELSRKGRFDEIFFVDLPNVAERAEILKLHLAKYSAQLQNPEIESLAIASPEFSGAELEAAVTEAAIKAFDSERYPEIMASDVREAIANTVPLAQSYFNKVQALREWAATSARRASEVEEVNRGSRRVSMINN</sequence>
<evidence type="ECO:0000313" key="7">
    <source>
        <dbReference type="Proteomes" id="UP000239001"/>
    </source>
</evidence>
<dbReference type="OrthoDB" id="9809379at2"/>
<dbReference type="Gene3D" id="3.40.50.300">
    <property type="entry name" value="P-loop containing nucleotide triphosphate hydrolases"/>
    <property type="match status" value="1"/>
</dbReference>
<evidence type="ECO:0000256" key="4">
    <source>
        <dbReference type="ARBA" id="ARBA00040480"/>
    </source>
</evidence>
<evidence type="ECO:0000256" key="3">
    <source>
        <dbReference type="ARBA" id="ARBA00038088"/>
    </source>
</evidence>
<comment type="similarity">
    <text evidence="3">Belongs to the AAA ATPase family. Highly divergent.</text>
</comment>
<dbReference type="InterPro" id="IPR003593">
    <property type="entry name" value="AAA+_ATPase"/>
</dbReference>
<evidence type="ECO:0000256" key="2">
    <source>
        <dbReference type="ARBA" id="ARBA00022840"/>
    </source>
</evidence>
<evidence type="ECO:0000259" key="5">
    <source>
        <dbReference type="SMART" id="SM00382"/>
    </source>
</evidence>
<dbReference type="InterPro" id="IPR052381">
    <property type="entry name" value="AAA_domain_protein"/>
</dbReference>
<dbReference type="Gene3D" id="1.10.8.60">
    <property type="match status" value="1"/>
</dbReference>
<dbReference type="InterPro" id="IPR027417">
    <property type="entry name" value="P-loop_NTPase"/>
</dbReference>
<dbReference type="PANTHER" id="PTHR42960">
    <property type="entry name" value="YCF46 PROTEIN"/>
    <property type="match status" value="1"/>
</dbReference>
<accession>A0A2T1LQT9</accession>
<dbReference type="GO" id="GO:0016887">
    <property type="term" value="F:ATP hydrolysis activity"/>
    <property type="evidence" value="ECO:0007669"/>
    <property type="project" value="InterPro"/>
</dbReference>
<dbReference type="AlphaFoldDB" id="A0A2T1LQT9"/>
<dbReference type="SMART" id="SM00382">
    <property type="entry name" value="AAA"/>
    <property type="match status" value="1"/>
</dbReference>
<organism evidence="6 7">
    <name type="scientific">Aphanothece hegewaldii CCALA 016</name>
    <dbReference type="NCBI Taxonomy" id="2107694"/>
    <lineage>
        <taxon>Bacteria</taxon>
        <taxon>Bacillati</taxon>
        <taxon>Cyanobacteriota</taxon>
        <taxon>Cyanophyceae</taxon>
        <taxon>Oscillatoriophycideae</taxon>
        <taxon>Chroococcales</taxon>
        <taxon>Aphanothecaceae</taxon>
        <taxon>Aphanothece</taxon>
    </lineage>
</organism>
<gene>
    <name evidence="6" type="ORF">C7H19_24100</name>
</gene>
<keyword evidence="7" id="KW-1185">Reference proteome</keyword>
<keyword evidence="2" id="KW-0067">ATP-binding</keyword>
<keyword evidence="1" id="KW-0547">Nucleotide-binding</keyword>
<dbReference type="Proteomes" id="UP000239001">
    <property type="component" value="Unassembled WGS sequence"/>
</dbReference>
<proteinExistence type="inferred from homology"/>
<dbReference type="Pfam" id="PF00004">
    <property type="entry name" value="AAA"/>
    <property type="match status" value="1"/>
</dbReference>
<comment type="caution">
    <text evidence="6">The sequence shown here is derived from an EMBL/GenBank/DDBJ whole genome shotgun (WGS) entry which is preliminary data.</text>
</comment>